<dbReference type="EMBL" id="JAGINW010000001">
    <property type="protein sequence ID" value="MBP2328566.1"/>
    <property type="molecule type" value="Genomic_DNA"/>
</dbReference>
<evidence type="ECO:0000313" key="3">
    <source>
        <dbReference type="Proteomes" id="UP001519332"/>
    </source>
</evidence>
<feature type="domain" description="Novel STAND NTPase 3" evidence="1">
    <location>
        <begin position="18"/>
        <end position="59"/>
    </location>
</feature>
<dbReference type="InterPro" id="IPR027417">
    <property type="entry name" value="P-loop_NTPase"/>
</dbReference>
<dbReference type="Pfam" id="PF20720">
    <property type="entry name" value="nSTAND3"/>
    <property type="match status" value="1"/>
</dbReference>
<comment type="caution">
    <text evidence="2">The sequence shown here is derived from an EMBL/GenBank/DDBJ whole genome shotgun (WGS) entry which is preliminary data.</text>
</comment>
<reference evidence="2 3" key="1">
    <citation type="submission" date="2021-03" db="EMBL/GenBank/DDBJ databases">
        <title>Sequencing the genomes of 1000 actinobacteria strains.</title>
        <authorList>
            <person name="Klenk H.-P."/>
        </authorList>
    </citation>
    <scope>NUCLEOTIDE SEQUENCE [LARGE SCALE GENOMIC DNA]</scope>
    <source>
        <strain evidence="2 3">DSM 46670</strain>
    </source>
</reference>
<organism evidence="2 3">
    <name type="scientific">Kibdelosporangium banguiense</name>
    <dbReference type="NCBI Taxonomy" id="1365924"/>
    <lineage>
        <taxon>Bacteria</taxon>
        <taxon>Bacillati</taxon>
        <taxon>Actinomycetota</taxon>
        <taxon>Actinomycetes</taxon>
        <taxon>Pseudonocardiales</taxon>
        <taxon>Pseudonocardiaceae</taxon>
        <taxon>Kibdelosporangium</taxon>
    </lineage>
</organism>
<protein>
    <submittedName>
        <fullName evidence="2">ATPase</fullName>
    </submittedName>
</protein>
<dbReference type="Proteomes" id="UP001519332">
    <property type="component" value="Unassembled WGS sequence"/>
</dbReference>
<keyword evidence="3" id="KW-1185">Reference proteome</keyword>
<accession>A0ABS4TVX7</accession>
<dbReference type="SUPFAM" id="SSF52540">
    <property type="entry name" value="P-loop containing nucleoside triphosphate hydrolases"/>
    <property type="match status" value="1"/>
</dbReference>
<proteinExistence type="predicted"/>
<evidence type="ECO:0000259" key="1">
    <source>
        <dbReference type="Pfam" id="PF20720"/>
    </source>
</evidence>
<dbReference type="Gene3D" id="3.40.50.300">
    <property type="entry name" value="P-loop containing nucleotide triphosphate hydrolases"/>
    <property type="match status" value="1"/>
</dbReference>
<gene>
    <name evidence="2" type="ORF">JOF56_008951</name>
</gene>
<dbReference type="PANTHER" id="PTHR47691">
    <property type="entry name" value="REGULATOR-RELATED"/>
    <property type="match status" value="1"/>
</dbReference>
<sequence length="98" mass="10644">MGNLPAEVTSFVGRRGEVAAAKRLLRRHRLVTLTGGAGVGKTRLALRIAARLADAVPDGVWLVEFLHDNDLLVSIRSARLWLTVAGHFELVHLGGDIR</sequence>
<evidence type="ECO:0000313" key="2">
    <source>
        <dbReference type="EMBL" id="MBP2328566.1"/>
    </source>
</evidence>
<dbReference type="PANTHER" id="PTHR47691:SF3">
    <property type="entry name" value="HTH-TYPE TRANSCRIPTIONAL REGULATOR RV0890C-RELATED"/>
    <property type="match status" value="1"/>
</dbReference>
<name>A0ABS4TVX7_9PSEU</name>
<dbReference type="InterPro" id="IPR049050">
    <property type="entry name" value="nSTAND3"/>
</dbReference>